<sequence length="53" mass="6459">MDDIMNDIHFLSNFFGEWNLSVVEEFKRKQDLEKLLKLLIKRDNLENIIHQNN</sequence>
<organism evidence="1 2">
    <name type="scientific">Entamoeba histolytica HM-3:IMSS</name>
    <dbReference type="NCBI Taxonomy" id="885315"/>
    <lineage>
        <taxon>Eukaryota</taxon>
        <taxon>Amoebozoa</taxon>
        <taxon>Evosea</taxon>
        <taxon>Archamoebae</taxon>
        <taxon>Mastigamoebida</taxon>
        <taxon>Entamoebidae</taxon>
        <taxon>Entamoeba</taxon>
    </lineage>
</organism>
<accession>M7WAQ0</accession>
<dbReference type="VEuPathDB" id="AmoebaDB:KM1_225040"/>
<reference evidence="1 2" key="1">
    <citation type="submission" date="2013-01" db="EMBL/GenBank/DDBJ databases">
        <authorList>
            <person name="Inman J."/>
            <person name="Zafar N."/>
            <person name="Lorenzi H."/>
            <person name="Caler E."/>
        </authorList>
    </citation>
    <scope>NUCLEOTIDE SEQUENCE [LARGE SCALE GENOMIC DNA]</scope>
    <source>
        <strain evidence="1 2">HM-3:IMSS</strain>
    </source>
</reference>
<evidence type="ECO:0000313" key="2">
    <source>
        <dbReference type="Proteomes" id="UP000030780"/>
    </source>
</evidence>
<name>M7WAQ0_ENTHI</name>
<gene>
    <name evidence="1" type="ORF">KM1_225040</name>
</gene>
<dbReference type="AlphaFoldDB" id="M7WAQ0"/>
<evidence type="ECO:0000313" key="1">
    <source>
        <dbReference type="EMBL" id="EMS17397.1"/>
    </source>
</evidence>
<protein>
    <submittedName>
        <fullName evidence="1">Uncharacterized protein</fullName>
    </submittedName>
</protein>
<dbReference type="Proteomes" id="UP000030780">
    <property type="component" value="Unassembled WGS sequence"/>
</dbReference>
<proteinExistence type="predicted"/>
<dbReference type="EMBL" id="KB637193">
    <property type="protein sequence ID" value="EMS17397.1"/>
    <property type="molecule type" value="Genomic_DNA"/>
</dbReference>